<feature type="transmembrane region" description="Helical" evidence="1">
    <location>
        <begin position="6"/>
        <end position="25"/>
    </location>
</feature>
<keyword evidence="1" id="KW-0812">Transmembrane</keyword>
<reference evidence="2 5" key="2">
    <citation type="submission" date="2016-09" db="EMBL/GenBank/DDBJ databases">
        <authorList>
            <consortium name="Pathogen Informatics"/>
        </authorList>
    </citation>
    <scope>NUCLEOTIDE SEQUENCE [LARGE SCALE GENOMIC DNA]</scope>
    <source>
        <strain evidence="2 5">82B</strain>
    </source>
</reference>
<keyword evidence="4" id="KW-1185">Reference proteome</keyword>
<evidence type="ECO:0000313" key="3">
    <source>
        <dbReference type="EMBL" id="SCS63236.1"/>
    </source>
</evidence>
<reference evidence="3 4" key="1">
    <citation type="submission" date="2016-09" db="EMBL/GenBank/DDBJ databases">
        <authorList>
            <consortium name="Pathogen Informatics"/>
            <person name="Sun Q."/>
            <person name="Inoue M."/>
        </authorList>
    </citation>
    <scope>NUCLEOTIDE SEQUENCE [LARGE SCALE GENOMIC DNA]</scope>
    <source>
        <strain evidence="3 4">82C</strain>
    </source>
</reference>
<dbReference type="OrthoDB" id="2989832at2"/>
<protein>
    <submittedName>
        <fullName evidence="2">Peptidase propeptide and YPEB domain-containing protein</fullName>
    </submittedName>
</protein>
<name>A0A1D4JNJ2_9STAP</name>
<evidence type="ECO:0000313" key="5">
    <source>
        <dbReference type="Proteomes" id="UP000095768"/>
    </source>
</evidence>
<dbReference type="Proteomes" id="UP000095768">
    <property type="component" value="Unassembled WGS sequence"/>
</dbReference>
<evidence type="ECO:0000313" key="2">
    <source>
        <dbReference type="EMBL" id="SCS32342.1"/>
    </source>
</evidence>
<organism evidence="2 5">
    <name type="scientific">Staphylococcus caeli</name>
    <dbReference type="NCBI Taxonomy" id="2201815"/>
    <lineage>
        <taxon>Bacteria</taxon>
        <taxon>Bacillati</taxon>
        <taxon>Bacillota</taxon>
        <taxon>Bacilli</taxon>
        <taxon>Bacillales</taxon>
        <taxon>Staphylococcaceae</taxon>
        <taxon>Staphylococcus</taxon>
    </lineage>
</organism>
<keyword evidence="1" id="KW-1133">Transmembrane helix</keyword>
<evidence type="ECO:0000313" key="4">
    <source>
        <dbReference type="Proteomes" id="UP000095412"/>
    </source>
</evidence>
<dbReference type="AlphaFoldDB" id="A0A1D4JNJ2"/>
<keyword evidence="1" id="KW-0472">Membrane</keyword>
<dbReference type="Proteomes" id="UP000095412">
    <property type="component" value="Unassembled WGS sequence"/>
</dbReference>
<sequence length="105" mass="12398">MLNKKNWFIILFISLTAFVGSIYFYKRQFHMQYKDPDKITAEIKTYFMNVVGSYILKEPITYNKNGMDYNVFQGGITTRHDDTLVYYTFYADAISGEIIDICENE</sequence>
<gene>
    <name evidence="2" type="ORF">SAMEA2297795_00230</name>
    <name evidence="3" type="ORF">SAMEA2297796_00851</name>
</gene>
<accession>A0A1D4JNJ2</accession>
<dbReference type="EMBL" id="FMPI01000004">
    <property type="protein sequence ID" value="SCS63236.1"/>
    <property type="molecule type" value="Genomic_DNA"/>
</dbReference>
<dbReference type="RefSeq" id="WP_069995070.1">
    <property type="nucleotide sequence ID" value="NZ_FMPG01000001.1"/>
</dbReference>
<evidence type="ECO:0000256" key="1">
    <source>
        <dbReference type="SAM" id="Phobius"/>
    </source>
</evidence>
<dbReference type="EMBL" id="FMPG01000001">
    <property type="protein sequence ID" value="SCS32342.1"/>
    <property type="molecule type" value="Genomic_DNA"/>
</dbReference>
<proteinExistence type="predicted"/>